<proteinExistence type="predicted"/>
<sequence length="71" mass="7892">MYVYAHDIKCGDTFRYACDWDILGKAIMSHPILASDDAIVIGTQVMIPFGGDEGRTFMACFGDKVEKIDVE</sequence>
<name>M1F3K0_9CAUD</name>
<protein>
    <submittedName>
        <fullName evidence="1">Uncharacterized protein</fullName>
    </submittedName>
</protein>
<evidence type="ECO:0000313" key="1">
    <source>
        <dbReference type="EMBL" id="AFH20990.1"/>
    </source>
</evidence>
<keyword evidence="2" id="KW-1185">Reference proteome</keyword>
<reference evidence="1 2" key="1">
    <citation type="submission" date="2012-02" db="EMBL/GenBank/DDBJ databases">
        <title>Complete Genome Sequence of Cronobacter sakazakii Bacteriophage CR9.</title>
        <authorList>
            <person name="Shin H."/>
            <person name="Lee J.-H."/>
            <person name="Kim Y."/>
            <person name="Ryu S."/>
        </authorList>
    </citation>
    <scope>NUCLEOTIDE SEQUENCE [LARGE SCALE GENOMIC DNA]</scope>
</reference>
<dbReference type="GeneID" id="18562948"/>
<dbReference type="EMBL" id="JQ691611">
    <property type="protein sequence ID" value="AFH20990.1"/>
    <property type="molecule type" value="Genomic_DNA"/>
</dbReference>
<gene>
    <name evidence="1" type="ORF">CR9_106</name>
</gene>
<dbReference type="KEGG" id="vg:18562948"/>
<dbReference type="OrthoDB" id="25586at10239"/>
<accession>M1F3K0</accession>
<organism evidence="1 2">
    <name type="scientific">Cronobacter phage CR9</name>
    <dbReference type="NCBI Taxonomy" id="1162290"/>
    <lineage>
        <taxon>Viruses</taxon>
        <taxon>Duplodnaviria</taxon>
        <taxon>Heunggongvirae</taxon>
        <taxon>Uroviricota</taxon>
        <taxon>Caudoviricetes</taxon>
        <taxon>Vequintavirinae</taxon>
        <taxon>Certrevirus</taxon>
        <taxon>Certrevirus CR9</taxon>
    </lineage>
</organism>
<evidence type="ECO:0000313" key="2">
    <source>
        <dbReference type="Proteomes" id="UP000011829"/>
    </source>
</evidence>
<dbReference type="RefSeq" id="YP_009015068.1">
    <property type="nucleotide sequence ID" value="NC_023717.1"/>
</dbReference>
<dbReference type="Proteomes" id="UP000011829">
    <property type="component" value="Segment"/>
</dbReference>